<evidence type="ECO:0000313" key="7">
    <source>
        <dbReference type="Proteomes" id="UP000186132"/>
    </source>
</evidence>
<sequence>MPAPTADRRRICLLMWRDTDHPDGGGSEVYVEHMARWLAARGHDVTVVCAAHAAAPADELRDGVRFRRRGGRLTVYLHGLAYLLGRGRRTDVVVDVANGVPFFTPLVRRRGLRTLVHHVHREQWQIIFPGLRGSIGWWIESRVAPVVYRRVPYMTVSEASRADLGRLGVAPERIRIVHNGIDVPHPSALRARSATPRVCVLGRLVPHKQVEHALETVASLRHAIPDLRLDVVGDGWWSAPLRDAAERAGVDDLVTFHGHVSDRERDALLDSAWLLLVPSVKEGWGIVIMEAAARGVPALAYAHAGGVTEAIVDGETGVLVADRPALTAETARLLTDTEARLAMGKAARERAQDFGWTASCAAFERWVLQGE</sequence>
<evidence type="ECO:0000259" key="4">
    <source>
        <dbReference type="Pfam" id="PF00534"/>
    </source>
</evidence>
<keyword evidence="7" id="KW-1185">Reference proteome</keyword>
<dbReference type="EMBL" id="FQVU01000001">
    <property type="protein sequence ID" value="SHF59277.1"/>
    <property type="molecule type" value="Genomic_DNA"/>
</dbReference>
<protein>
    <submittedName>
        <fullName evidence="6">Glycosyltransferase involved in cell wall bisynthesis</fullName>
    </submittedName>
</protein>
<proteinExistence type="inferred from homology"/>
<name>A0A1M5CXD9_9ACTN</name>
<dbReference type="PANTHER" id="PTHR12526:SF640">
    <property type="entry name" value="COLANIC ACID BIOSYNTHESIS GLYCOSYLTRANSFERASE WCAL-RELATED"/>
    <property type="match status" value="1"/>
</dbReference>
<organism evidence="6 7">
    <name type="scientific">Jatrophihabitans endophyticus</name>
    <dbReference type="NCBI Taxonomy" id="1206085"/>
    <lineage>
        <taxon>Bacteria</taxon>
        <taxon>Bacillati</taxon>
        <taxon>Actinomycetota</taxon>
        <taxon>Actinomycetes</taxon>
        <taxon>Jatrophihabitantales</taxon>
        <taxon>Jatrophihabitantaceae</taxon>
        <taxon>Jatrophihabitans</taxon>
    </lineage>
</organism>
<evidence type="ECO:0000259" key="5">
    <source>
        <dbReference type="Pfam" id="PF13439"/>
    </source>
</evidence>
<dbReference type="Gene3D" id="3.40.50.2000">
    <property type="entry name" value="Glycogen Phosphorylase B"/>
    <property type="match status" value="2"/>
</dbReference>
<evidence type="ECO:0000256" key="1">
    <source>
        <dbReference type="ARBA" id="ARBA00009481"/>
    </source>
</evidence>
<dbReference type="RefSeq" id="WP_200799995.1">
    <property type="nucleotide sequence ID" value="NZ_FQVU01000001.1"/>
</dbReference>
<dbReference type="GO" id="GO:0016757">
    <property type="term" value="F:glycosyltransferase activity"/>
    <property type="evidence" value="ECO:0007669"/>
    <property type="project" value="UniProtKB-KW"/>
</dbReference>
<dbReference type="Proteomes" id="UP000186132">
    <property type="component" value="Unassembled WGS sequence"/>
</dbReference>
<comment type="similarity">
    <text evidence="1">Belongs to the glycosyltransferase group 1 family. Glycosyltransferase 4 subfamily.</text>
</comment>
<dbReference type="CDD" id="cd03801">
    <property type="entry name" value="GT4_PimA-like"/>
    <property type="match status" value="1"/>
</dbReference>
<dbReference type="STRING" id="1206085.SAMN05443575_0386"/>
<dbReference type="InterPro" id="IPR028098">
    <property type="entry name" value="Glyco_trans_4-like_N"/>
</dbReference>
<keyword evidence="2" id="KW-0328">Glycosyltransferase</keyword>
<evidence type="ECO:0000256" key="2">
    <source>
        <dbReference type="ARBA" id="ARBA00022676"/>
    </source>
</evidence>
<evidence type="ECO:0000256" key="3">
    <source>
        <dbReference type="ARBA" id="ARBA00022679"/>
    </source>
</evidence>
<dbReference type="AlphaFoldDB" id="A0A1M5CXD9"/>
<keyword evidence="3 6" id="KW-0808">Transferase</keyword>
<gene>
    <name evidence="6" type="ORF">SAMN05443575_0386</name>
</gene>
<dbReference type="PANTHER" id="PTHR12526">
    <property type="entry name" value="GLYCOSYLTRANSFERASE"/>
    <property type="match status" value="1"/>
</dbReference>
<evidence type="ECO:0000313" key="6">
    <source>
        <dbReference type="EMBL" id="SHF59277.1"/>
    </source>
</evidence>
<dbReference type="InterPro" id="IPR001296">
    <property type="entry name" value="Glyco_trans_1"/>
</dbReference>
<feature type="domain" description="Glycosyltransferase subfamily 4-like N-terminal" evidence="5">
    <location>
        <begin position="25"/>
        <end position="183"/>
    </location>
</feature>
<accession>A0A1M5CXD9</accession>
<dbReference type="Pfam" id="PF00534">
    <property type="entry name" value="Glycos_transf_1"/>
    <property type="match status" value="1"/>
</dbReference>
<dbReference type="SUPFAM" id="SSF53756">
    <property type="entry name" value="UDP-Glycosyltransferase/glycogen phosphorylase"/>
    <property type="match status" value="1"/>
</dbReference>
<dbReference type="Pfam" id="PF13439">
    <property type="entry name" value="Glyco_transf_4"/>
    <property type="match status" value="1"/>
</dbReference>
<feature type="domain" description="Glycosyl transferase family 1" evidence="4">
    <location>
        <begin position="193"/>
        <end position="350"/>
    </location>
</feature>
<reference evidence="6 7" key="1">
    <citation type="submission" date="2016-11" db="EMBL/GenBank/DDBJ databases">
        <authorList>
            <person name="Jaros S."/>
            <person name="Januszkiewicz K."/>
            <person name="Wedrychowicz H."/>
        </authorList>
    </citation>
    <scope>NUCLEOTIDE SEQUENCE [LARGE SCALE GENOMIC DNA]</scope>
    <source>
        <strain evidence="6 7">DSM 45627</strain>
    </source>
</reference>